<keyword evidence="6" id="KW-0239">DNA-directed DNA polymerase</keyword>
<comment type="similarity">
    <text evidence="7">Belongs to the DNA polymerase HolA subunit family.</text>
</comment>
<dbReference type="InterPro" id="IPR032780">
    <property type="entry name" value="DNA_pol3_delt_C"/>
</dbReference>
<dbReference type="InterPro" id="IPR005790">
    <property type="entry name" value="DNA_polIII_delta"/>
</dbReference>
<evidence type="ECO:0000256" key="7">
    <source>
        <dbReference type="ARBA" id="ARBA00034754"/>
    </source>
</evidence>
<dbReference type="Pfam" id="PF14840">
    <property type="entry name" value="DNA_pol3_delt_C"/>
    <property type="match status" value="1"/>
</dbReference>
<dbReference type="CDD" id="cd18138">
    <property type="entry name" value="HLD_clamp_pol_III_delta"/>
    <property type="match status" value="1"/>
</dbReference>
<comment type="caution">
    <text evidence="12">The sequence shown here is derived from an EMBL/GenBank/DDBJ whole genome shotgun (WGS) entry which is preliminary data.</text>
</comment>
<evidence type="ECO:0000259" key="11">
    <source>
        <dbReference type="Pfam" id="PF14840"/>
    </source>
</evidence>
<name>A0ABV7FN21_9ALTE</name>
<evidence type="ECO:0000256" key="6">
    <source>
        <dbReference type="ARBA" id="ARBA00022932"/>
    </source>
</evidence>
<evidence type="ECO:0000256" key="1">
    <source>
        <dbReference type="ARBA" id="ARBA00012417"/>
    </source>
</evidence>
<proteinExistence type="inferred from homology"/>
<dbReference type="InterPro" id="IPR027417">
    <property type="entry name" value="P-loop_NTPase"/>
</dbReference>
<keyword evidence="4 12" id="KW-0548">Nucleotidyltransferase</keyword>
<evidence type="ECO:0000313" key="13">
    <source>
        <dbReference type="Proteomes" id="UP001595478"/>
    </source>
</evidence>
<protein>
    <recommendedName>
        <fullName evidence="2 9">DNA polymerase III subunit delta</fullName>
        <ecNumber evidence="1 9">2.7.7.7</ecNumber>
    </recommendedName>
</protein>
<keyword evidence="5" id="KW-0235">DNA replication</keyword>
<dbReference type="InterPro" id="IPR010372">
    <property type="entry name" value="DNA_pol3_delta_N"/>
</dbReference>
<evidence type="ECO:0000256" key="3">
    <source>
        <dbReference type="ARBA" id="ARBA00022679"/>
    </source>
</evidence>
<dbReference type="Gene3D" id="3.40.50.300">
    <property type="entry name" value="P-loop containing nucleotide triphosphate hydrolases"/>
    <property type="match status" value="1"/>
</dbReference>
<dbReference type="Pfam" id="PF06144">
    <property type="entry name" value="DNA_pol3_delta"/>
    <property type="match status" value="1"/>
</dbReference>
<keyword evidence="13" id="KW-1185">Reference proteome</keyword>
<gene>
    <name evidence="12" type="primary">holA</name>
    <name evidence="12" type="ORF">ACFOHL_03400</name>
</gene>
<dbReference type="GO" id="GO:0003887">
    <property type="term" value="F:DNA-directed DNA polymerase activity"/>
    <property type="evidence" value="ECO:0007669"/>
    <property type="project" value="UniProtKB-EC"/>
</dbReference>
<dbReference type="InterPro" id="IPR008921">
    <property type="entry name" value="DNA_pol3_clamp-load_cplx_C"/>
</dbReference>
<dbReference type="EMBL" id="JBHRSW010000005">
    <property type="protein sequence ID" value="MFC3120653.1"/>
    <property type="molecule type" value="Genomic_DNA"/>
</dbReference>
<evidence type="ECO:0000256" key="8">
    <source>
        <dbReference type="ARBA" id="ARBA00049244"/>
    </source>
</evidence>
<dbReference type="EC" id="2.7.7.7" evidence="1 9"/>
<evidence type="ECO:0000256" key="5">
    <source>
        <dbReference type="ARBA" id="ARBA00022705"/>
    </source>
</evidence>
<dbReference type="SUPFAM" id="SSF52540">
    <property type="entry name" value="P-loop containing nucleoside triphosphate hydrolases"/>
    <property type="match status" value="1"/>
</dbReference>
<evidence type="ECO:0000256" key="4">
    <source>
        <dbReference type="ARBA" id="ARBA00022695"/>
    </source>
</evidence>
<evidence type="ECO:0000259" key="10">
    <source>
        <dbReference type="Pfam" id="PF06144"/>
    </source>
</evidence>
<keyword evidence="3 12" id="KW-0808">Transferase</keyword>
<feature type="domain" description="DNA polymerase III delta N-terminal" evidence="10">
    <location>
        <begin position="27"/>
        <end position="138"/>
    </location>
</feature>
<dbReference type="Proteomes" id="UP001595478">
    <property type="component" value="Unassembled WGS sequence"/>
</dbReference>
<evidence type="ECO:0000256" key="9">
    <source>
        <dbReference type="NCBIfam" id="TIGR01128"/>
    </source>
</evidence>
<evidence type="ECO:0000256" key="2">
    <source>
        <dbReference type="ARBA" id="ARBA00017703"/>
    </source>
</evidence>
<evidence type="ECO:0000313" key="12">
    <source>
        <dbReference type="EMBL" id="MFC3120653.1"/>
    </source>
</evidence>
<dbReference type="Gene3D" id="1.10.8.60">
    <property type="match status" value="1"/>
</dbReference>
<dbReference type="NCBIfam" id="TIGR01128">
    <property type="entry name" value="holA"/>
    <property type="match status" value="1"/>
</dbReference>
<accession>A0ABV7FN21</accession>
<feature type="domain" description="DNA polymerase III subunit delta C-terminal" evidence="11">
    <location>
        <begin position="220"/>
        <end position="336"/>
    </location>
</feature>
<comment type="catalytic activity">
    <reaction evidence="8">
        <text>DNA(n) + a 2'-deoxyribonucleoside 5'-triphosphate = DNA(n+1) + diphosphate</text>
        <dbReference type="Rhea" id="RHEA:22508"/>
        <dbReference type="Rhea" id="RHEA-COMP:17339"/>
        <dbReference type="Rhea" id="RHEA-COMP:17340"/>
        <dbReference type="ChEBI" id="CHEBI:33019"/>
        <dbReference type="ChEBI" id="CHEBI:61560"/>
        <dbReference type="ChEBI" id="CHEBI:173112"/>
        <dbReference type="EC" id="2.7.7.7"/>
    </reaction>
</comment>
<reference evidence="13" key="1">
    <citation type="journal article" date="2019" name="Int. J. Syst. Evol. Microbiol.">
        <title>The Global Catalogue of Microorganisms (GCM) 10K type strain sequencing project: providing services to taxonomists for standard genome sequencing and annotation.</title>
        <authorList>
            <consortium name="The Broad Institute Genomics Platform"/>
            <consortium name="The Broad Institute Genome Sequencing Center for Infectious Disease"/>
            <person name="Wu L."/>
            <person name="Ma J."/>
        </authorList>
    </citation>
    <scope>NUCLEOTIDE SEQUENCE [LARGE SCALE GENOMIC DNA]</scope>
    <source>
        <strain evidence="13">KCTC 52473</strain>
    </source>
</reference>
<sequence>MIETLAQFNPKQITQKLAQEALPPVLLIFGDEPQQKIELIDTIRRAAVSQGFSERQQLTVDSDFSWHQLTDATQTMSLFADKQYIELALPSGKPGTQGAKVLSELASKGLQDLVLLIHGNQVGKDVKNAKWFKQLSQIAWFCPIYELKGTQLNAWITDTAKQLGLQIDSDVIALIAEMSEGNLLATRQELEKLALIYPNQRLDLQQVQDAIVDQSRFNVFQFIDEVINGNIQKAVKILQRLESEGLEPNIILWSLINENRKLLACYSQLKQNGRINFPALRIWQTKQGMYQNALRRLDEQDLENMQYQLMQADSLLKSEVPQKPYVLLSHLAMLFVPLPVTQLSLY</sequence>
<dbReference type="PANTHER" id="PTHR34388">
    <property type="entry name" value="DNA POLYMERASE III SUBUNIT DELTA"/>
    <property type="match status" value="1"/>
</dbReference>
<organism evidence="12 13">
    <name type="scientific">Agaribacter flavus</name>
    <dbReference type="NCBI Taxonomy" id="1902781"/>
    <lineage>
        <taxon>Bacteria</taxon>
        <taxon>Pseudomonadati</taxon>
        <taxon>Pseudomonadota</taxon>
        <taxon>Gammaproteobacteria</taxon>
        <taxon>Alteromonadales</taxon>
        <taxon>Alteromonadaceae</taxon>
        <taxon>Agaribacter</taxon>
    </lineage>
</organism>
<dbReference type="Gene3D" id="1.20.272.10">
    <property type="match status" value="1"/>
</dbReference>
<dbReference type="PANTHER" id="PTHR34388:SF1">
    <property type="entry name" value="DNA POLYMERASE III SUBUNIT DELTA"/>
    <property type="match status" value="1"/>
</dbReference>
<dbReference type="SUPFAM" id="SSF48019">
    <property type="entry name" value="post-AAA+ oligomerization domain-like"/>
    <property type="match status" value="1"/>
</dbReference>